<accession>A0A7C4U7D4</accession>
<dbReference type="PANTHER" id="PTHR46161">
    <property type="entry name" value="NUCLEOSIDE DIPHOSPHATE KINASE"/>
    <property type="match status" value="1"/>
</dbReference>
<comment type="caution">
    <text evidence="15">The sequence shown here is derived from an EMBL/GenBank/DDBJ whole genome shotgun (WGS) entry which is preliminary data.</text>
</comment>
<evidence type="ECO:0000256" key="7">
    <source>
        <dbReference type="ARBA" id="ARBA00022777"/>
    </source>
</evidence>
<dbReference type="GO" id="GO:0046872">
    <property type="term" value="F:metal ion binding"/>
    <property type="evidence" value="ECO:0007669"/>
    <property type="project" value="UniProtKB-KW"/>
</dbReference>
<dbReference type="InterPro" id="IPR001564">
    <property type="entry name" value="Nucleoside_diP_kinase"/>
</dbReference>
<evidence type="ECO:0000256" key="1">
    <source>
        <dbReference type="ARBA" id="ARBA00008142"/>
    </source>
</evidence>
<gene>
    <name evidence="11" type="primary">ndk</name>
    <name evidence="15" type="ORF">ENV67_00655</name>
</gene>
<keyword evidence="10 11" id="KW-0546">Nucleotide metabolism</keyword>
<proteinExistence type="inferred from homology"/>
<dbReference type="GO" id="GO:0006183">
    <property type="term" value="P:GTP biosynthetic process"/>
    <property type="evidence" value="ECO:0007669"/>
    <property type="project" value="UniProtKB-UniRule"/>
</dbReference>
<comment type="subcellular location">
    <subcellularLocation>
        <location evidence="11">Cytoplasm</location>
    </subcellularLocation>
</comment>
<keyword evidence="7 11" id="KW-0418">Kinase</keyword>
<dbReference type="PROSITE" id="PS51374">
    <property type="entry name" value="NDPK_LIKE"/>
    <property type="match status" value="1"/>
</dbReference>
<keyword evidence="5 11" id="KW-0479">Metal-binding</keyword>
<evidence type="ECO:0000256" key="6">
    <source>
        <dbReference type="ARBA" id="ARBA00022741"/>
    </source>
</evidence>
<feature type="domain" description="Nucleoside diphosphate kinase-like" evidence="14">
    <location>
        <begin position="1"/>
        <end position="138"/>
    </location>
</feature>
<dbReference type="EMBL" id="DTHG01000007">
    <property type="protein sequence ID" value="HGW91035.1"/>
    <property type="molecule type" value="Genomic_DNA"/>
</dbReference>
<dbReference type="Gene3D" id="3.30.70.141">
    <property type="entry name" value="Nucleoside diphosphate kinase-like domain"/>
    <property type="match status" value="1"/>
</dbReference>
<feature type="binding site" evidence="11 12">
    <location>
        <position position="85"/>
    </location>
    <ligand>
        <name>ATP</name>
        <dbReference type="ChEBI" id="CHEBI:30616"/>
    </ligand>
</feature>
<comment type="function">
    <text evidence="11">Major role in the synthesis of nucleoside triphosphates other than ATP. The ATP gamma phosphate is transferred to the NDP beta phosphate via a ping-pong mechanism, using a phosphorylated active-site intermediate.</text>
</comment>
<dbReference type="PANTHER" id="PTHR46161:SF3">
    <property type="entry name" value="NUCLEOSIDE DIPHOSPHATE KINASE DDB_G0292928-RELATED"/>
    <property type="match status" value="1"/>
</dbReference>
<dbReference type="GO" id="GO:0005524">
    <property type="term" value="F:ATP binding"/>
    <property type="evidence" value="ECO:0007669"/>
    <property type="project" value="UniProtKB-UniRule"/>
</dbReference>
<dbReference type="GO" id="GO:0006241">
    <property type="term" value="P:CTP biosynthetic process"/>
    <property type="evidence" value="ECO:0007669"/>
    <property type="project" value="UniProtKB-UniRule"/>
</dbReference>
<dbReference type="GO" id="GO:0006228">
    <property type="term" value="P:UTP biosynthetic process"/>
    <property type="evidence" value="ECO:0007669"/>
    <property type="project" value="UniProtKB-UniRule"/>
</dbReference>
<dbReference type="SMART" id="SM00562">
    <property type="entry name" value="NDK"/>
    <property type="match status" value="1"/>
</dbReference>
<evidence type="ECO:0000256" key="13">
    <source>
        <dbReference type="RuleBase" id="RU004011"/>
    </source>
</evidence>
<evidence type="ECO:0000256" key="4">
    <source>
        <dbReference type="ARBA" id="ARBA00022679"/>
    </source>
</evidence>
<keyword evidence="11" id="KW-0963">Cytoplasm</keyword>
<name>A0A7C4U7D4_UNCW3</name>
<dbReference type="Pfam" id="PF00334">
    <property type="entry name" value="NDK"/>
    <property type="match status" value="1"/>
</dbReference>
<organism evidence="15">
    <name type="scientific">candidate division WOR-3 bacterium</name>
    <dbReference type="NCBI Taxonomy" id="2052148"/>
    <lineage>
        <taxon>Bacteria</taxon>
        <taxon>Bacteria division WOR-3</taxon>
    </lineage>
</organism>
<feature type="active site" description="Pros-phosphohistidine intermediate" evidence="11 12">
    <location>
        <position position="115"/>
    </location>
</feature>
<dbReference type="CDD" id="cd04413">
    <property type="entry name" value="NDPk_I"/>
    <property type="match status" value="1"/>
</dbReference>
<protein>
    <recommendedName>
        <fullName evidence="3 11">Nucleoside diphosphate kinase</fullName>
        <shortName evidence="11">NDK</shortName>
        <shortName evidence="11">NDP kinase</shortName>
        <ecNumber evidence="2 11">2.7.4.6</ecNumber>
    </recommendedName>
    <alternativeName>
        <fullName evidence="11">Nucleoside-2-P kinase</fullName>
    </alternativeName>
</protein>
<feature type="binding site" evidence="11 12">
    <location>
        <position position="112"/>
    </location>
    <ligand>
        <name>ATP</name>
        <dbReference type="ChEBI" id="CHEBI:30616"/>
    </ligand>
</feature>
<evidence type="ECO:0000259" key="14">
    <source>
        <dbReference type="SMART" id="SM00562"/>
    </source>
</evidence>
<evidence type="ECO:0000256" key="2">
    <source>
        <dbReference type="ARBA" id="ARBA00012966"/>
    </source>
</evidence>
<evidence type="ECO:0000313" key="15">
    <source>
        <dbReference type="EMBL" id="HGW91035.1"/>
    </source>
</evidence>
<dbReference type="HAMAP" id="MF_00451">
    <property type="entry name" value="NDP_kinase"/>
    <property type="match status" value="1"/>
</dbReference>
<comment type="subunit">
    <text evidence="11">Homotetramer.</text>
</comment>
<dbReference type="AlphaFoldDB" id="A0A7C4U7D4"/>
<reference evidence="15" key="1">
    <citation type="journal article" date="2020" name="mSystems">
        <title>Genome- and Community-Level Interaction Insights into Carbon Utilization and Element Cycling Functions of Hydrothermarchaeota in Hydrothermal Sediment.</title>
        <authorList>
            <person name="Zhou Z."/>
            <person name="Liu Y."/>
            <person name="Xu W."/>
            <person name="Pan J."/>
            <person name="Luo Z.H."/>
            <person name="Li M."/>
        </authorList>
    </citation>
    <scope>NUCLEOTIDE SEQUENCE [LARGE SCALE GENOMIC DNA]</scope>
    <source>
        <strain evidence="15">SpSt-780</strain>
    </source>
</reference>
<keyword evidence="8 11" id="KW-0067">ATP-binding</keyword>
<keyword evidence="11" id="KW-0597">Phosphoprotein</keyword>
<keyword evidence="9 11" id="KW-0460">Magnesium</keyword>
<keyword evidence="4 11" id="KW-0808">Transferase</keyword>
<dbReference type="InterPro" id="IPR034907">
    <property type="entry name" value="NDK-like_dom"/>
</dbReference>
<dbReference type="NCBIfam" id="NF001908">
    <property type="entry name" value="PRK00668.1"/>
    <property type="match status" value="1"/>
</dbReference>
<evidence type="ECO:0000256" key="9">
    <source>
        <dbReference type="ARBA" id="ARBA00022842"/>
    </source>
</evidence>
<dbReference type="SUPFAM" id="SSF54919">
    <property type="entry name" value="Nucleoside diphosphate kinase, NDK"/>
    <property type="match status" value="1"/>
</dbReference>
<comment type="cofactor">
    <cofactor evidence="11">
        <name>Mg(2+)</name>
        <dbReference type="ChEBI" id="CHEBI:18420"/>
    </cofactor>
</comment>
<dbReference type="GO" id="GO:0004550">
    <property type="term" value="F:nucleoside diphosphate kinase activity"/>
    <property type="evidence" value="ECO:0007669"/>
    <property type="project" value="UniProtKB-UniRule"/>
</dbReference>
<dbReference type="GO" id="GO:0005737">
    <property type="term" value="C:cytoplasm"/>
    <property type="evidence" value="ECO:0007669"/>
    <property type="project" value="UniProtKB-SubCell"/>
</dbReference>
<evidence type="ECO:0000256" key="12">
    <source>
        <dbReference type="PROSITE-ProRule" id="PRU00706"/>
    </source>
</evidence>
<dbReference type="FunFam" id="3.30.70.141:FF:000003">
    <property type="entry name" value="Nucleoside diphosphate kinase"/>
    <property type="match status" value="1"/>
</dbReference>
<feature type="binding site" evidence="11 12">
    <location>
        <position position="91"/>
    </location>
    <ligand>
        <name>ATP</name>
        <dbReference type="ChEBI" id="CHEBI:30616"/>
    </ligand>
</feature>
<feature type="binding site" evidence="11 12">
    <location>
        <position position="9"/>
    </location>
    <ligand>
        <name>ATP</name>
        <dbReference type="ChEBI" id="CHEBI:30616"/>
    </ligand>
</feature>
<feature type="binding site" evidence="11 12">
    <location>
        <position position="57"/>
    </location>
    <ligand>
        <name>ATP</name>
        <dbReference type="ChEBI" id="CHEBI:30616"/>
    </ligand>
</feature>
<comment type="catalytic activity">
    <reaction evidence="11">
        <text>a ribonucleoside 5'-diphosphate + ATP = a ribonucleoside 5'-triphosphate + ADP</text>
        <dbReference type="Rhea" id="RHEA:18113"/>
        <dbReference type="ChEBI" id="CHEBI:30616"/>
        <dbReference type="ChEBI" id="CHEBI:57930"/>
        <dbReference type="ChEBI" id="CHEBI:61557"/>
        <dbReference type="ChEBI" id="CHEBI:456216"/>
        <dbReference type="EC" id="2.7.4.6"/>
    </reaction>
</comment>
<dbReference type="InterPro" id="IPR036850">
    <property type="entry name" value="NDK-like_dom_sf"/>
</dbReference>
<evidence type="ECO:0000256" key="10">
    <source>
        <dbReference type="ARBA" id="ARBA00023080"/>
    </source>
</evidence>
<sequence length="138" mass="15909">MNETLLMIKPDGVKKSLIGEILNIVEKNGFKITNIKMERFTREKAEKFYEMHRGKVFFEKLINFMLTGPVVAVRLEGENAVERLRKIVGSTDPEKAEEGSIRRMFGTNVTVNAVHASDTPENAEREIRFFFGEEKWVD</sequence>
<comment type="catalytic activity">
    <reaction evidence="11">
        <text>a 2'-deoxyribonucleoside 5'-diphosphate + ATP = a 2'-deoxyribonucleoside 5'-triphosphate + ADP</text>
        <dbReference type="Rhea" id="RHEA:44640"/>
        <dbReference type="ChEBI" id="CHEBI:30616"/>
        <dbReference type="ChEBI" id="CHEBI:61560"/>
        <dbReference type="ChEBI" id="CHEBI:73316"/>
        <dbReference type="ChEBI" id="CHEBI:456216"/>
        <dbReference type="EC" id="2.7.4.6"/>
    </reaction>
</comment>
<feature type="binding site" evidence="11 12">
    <location>
        <position position="102"/>
    </location>
    <ligand>
        <name>ATP</name>
        <dbReference type="ChEBI" id="CHEBI:30616"/>
    </ligand>
</feature>
<evidence type="ECO:0000256" key="5">
    <source>
        <dbReference type="ARBA" id="ARBA00022723"/>
    </source>
</evidence>
<evidence type="ECO:0000256" key="11">
    <source>
        <dbReference type="HAMAP-Rule" id="MF_00451"/>
    </source>
</evidence>
<dbReference type="EC" id="2.7.4.6" evidence="2 11"/>
<dbReference type="PRINTS" id="PR01243">
    <property type="entry name" value="NUCDPKINASE"/>
</dbReference>
<keyword evidence="6 11" id="KW-0547">Nucleotide-binding</keyword>
<evidence type="ECO:0000256" key="8">
    <source>
        <dbReference type="ARBA" id="ARBA00022840"/>
    </source>
</evidence>
<comment type="similarity">
    <text evidence="1 11 12 13">Belongs to the NDK family.</text>
</comment>
<evidence type="ECO:0000256" key="3">
    <source>
        <dbReference type="ARBA" id="ARBA00017632"/>
    </source>
</evidence>